<keyword evidence="5 7" id="KW-1133">Transmembrane helix</keyword>
<feature type="domain" description="ABC transmembrane type-1" evidence="8">
    <location>
        <begin position="75"/>
        <end position="265"/>
    </location>
</feature>
<evidence type="ECO:0000259" key="8">
    <source>
        <dbReference type="PROSITE" id="PS50928"/>
    </source>
</evidence>
<feature type="transmembrane region" description="Helical" evidence="7">
    <location>
        <begin position="186"/>
        <end position="209"/>
    </location>
</feature>
<dbReference type="RefSeq" id="WP_251581785.1">
    <property type="nucleotide sequence ID" value="NZ_JBHTKX010000001.1"/>
</dbReference>
<evidence type="ECO:0000256" key="4">
    <source>
        <dbReference type="ARBA" id="ARBA00022692"/>
    </source>
</evidence>
<keyword evidence="2 7" id="KW-0813">Transport</keyword>
<feature type="transmembrane region" description="Helical" evidence="7">
    <location>
        <begin position="79"/>
        <end position="98"/>
    </location>
</feature>
<feature type="transmembrane region" description="Helical" evidence="7">
    <location>
        <begin position="244"/>
        <end position="265"/>
    </location>
</feature>
<evidence type="ECO:0000256" key="2">
    <source>
        <dbReference type="ARBA" id="ARBA00022448"/>
    </source>
</evidence>
<gene>
    <name evidence="9" type="ORF">ACFQ3J_11595</name>
</gene>
<comment type="caution">
    <text evidence="9">The sequence shown here is derived from an EMBL/GenBank/DDBJ whole genome shotgun (WGS) entry which is preliminary data.</text>
</comment>
<dbReference type="Pfam" id="PF00528">
    <property type="entry name" value="BPD_transp_1"/>
    <property type="match status" value="1"/>
</dbReference>
<protein>
    <submittedName>
        <fullName evidence="9">Carbohydrate ABC transporter permease</fullName>
    </submittedName>
</protein>
<dbReference type="PROSITE" id="PS50928">
    <property type="entry name" value="ABC_TM1"/>
    <property type="match status" value="1"/>
</dbReference>
<comment type="subcellular location">
    <subcellularLocation>
        <location evidence="1 7">Cell membrane</location>
        <topology evidence="1 7">Multi-pass membrane protein</topology>
    </subcellularLocation>
</comment>
<dbReference type="PANTHER" id="PTHR43744:SF6">
    <property type="entry name" value="ABC TRANSPORTER PERMEASE PROTEIN YESQ-RELATED"/>
    <property type="match status" value="1"/>
</dbReference>
<evidence type="ECO:0000256" key="7">
    <source>
        <dbReference type="RuleBase" id="RU363032"/>
    </source>
</evidence>
<dbReference type="CDD" id="cd06261">
    <property type="entry name" value="TM_PBP2"/>
    <property type="match status" value="1"/>
</dbReference>
<comment type="similarity">
    <text evidence="7">Belongs to the binding-protein-dependent transport system permease family.</text>
</comment>
<dbReference type="EMBL" id="JBHTKX010000001">
    <property type="protein sequence ID" value="MFD1128814.1"/>
    <property type="molecule type" value="Genomic_DNA"/>
</dbReference>
<evidence type="ECO:0000256" key="5">
    <source>
        <dbReference type="ARBA" id="ARBA00022989"/>
    </source>
</evidence>
<feature type="transmembrane region" description="Helical" evidence="7">
    <location>
        <begin position="146"/>
        <end position="165"/>
    </location>
</feature>
<keyword evidence="4 7" id="KW-0812">Transmembrane</keyword>
<proteinExistence type="inferred from homology"/>
<keyword evidence="10" id="KW-1185">Reference proteome</keyword>
<evidence type="ECO:0000313" key="10">
    <source>
        <dbReference type="Proteomes" id="UP001597169"/>
    </source>
</evidence>
<accession>A0ABW3PP85</accession>
<sequence length="280" mass="31749">MDMTAKTARNVKRISAHLFLLIAAAFFLAPFIWMVSTSLKPLEQVFTFPPEWIPRPFMWSNYVDAMTYIPFFTYLKNTLIITGFSTLGVVLTSPLVAYSFAKLQWRGSKTLFLITIAVMMIPGQVTMIPLFLLFDKLNWIGTVLPLIVPAFFGVPFYIFLLRQFFMGLPNELKDAARIDGAGEFRIYWQIMLPLAKSAVLAVGLFQFMASWTDFMGPLLYLTNPESYTLSLGLQQFQSQKGTEWGLMMAVSTIMTAPIIILFFLLQKTFIQGITFSGIKG</sequence>
<evidence type="ECO:0000256" key="1">
    <source>
        <dbReference type="ARBA" id="ARBA00004651"/>
    </source>
</evidence>
<dbReference type="SUPFAM" id="SSF161098">
    <property type="entry name" value="MetI-like"/>
    <property type="match status" value="1"/>
</dbReference>
<dbReference type="InterPro" id="IPR035906">
    <property type="entry name" value="MetI-like_sf"/>
</dbReference>
<evidence type="ECO:0000313" key="9">
    <source>
        <dbReference type="EMBL" id="MFD1128814.1"/>
    </source>
</evidence>
<keyword evidence="6 7" id="KW-0472">Membrane</keyword>
<feature type="transmembrane region" description="Helical" evidence="7">
    <location>
        <begin position="110"/>
        <end position="134"/>
    </location>
</feature>
<name>A0ABW3PP85_9BACL</name>
<dbReference type="InterPro" id="IPR000515">
    <property type="entry name" value="MetI-like"/>
</dbReference>
<dbReference type="Gene3D" id="1.10.3720.10">
    <property type="entry name" value="MetI-like"/>
    <property type="match status" value="1"/>
</dbReference>
<reference evidence="10" key="1">
    <citation type="journal article" date="2019" name="Int. J. Syst. Evol. Microbiol.">
        <title>The Global Catalogue of Microorganisms (GCM) 10K type strain sequencing project: providing services to taxonomists for standard genome sequencing and annotation.</title>
        <authorList>
            <consortium name="The Broad Institute Genomics Platform"/>
            <consortium name="The Broad Institute Genome Sequencing Center for Infectious Disease"/>
            <person name="Wu L."/>
            <person name="Ma J."/>
        </authorList>
    </citation>
    <scope>NUCLEOTIDE SEQUENCE [LARGE SCALE GENOMIC DNA]</scope>
    <source>
        <strain evidence="10">CCUG 53519</strain>
    </source>
</reference>
<keyword evidence="3" id="KW-1003">Cell membrane</keyword>
<organism evidence="9 10">
    <name type="scientific">Paenibacillus provencensis</name>
    <dbReference type="NCBI Taxonomy" id="441151"/>
    <lineage>
        <taxon>Bacteria</taxon>
        <taxon>Bacillati</taxon>
        <taxon>Bacillota</taxon>
        <taxon>Bacilli</taxon>
        <taxon>Bacillales</taxon>
        <taxon>Paenibacillaceae</taxon>
        <taxon>Paenibacillus</taxon>
    </lineage>
</organism>
<dbReference type="Proteomes" id="UP001597169">
    <property type="component" value="Unassembled WGS sequence"/>
</dbReference>
<evidence type="ECO:0000256" key="3">
    <source>
        <dbReference type="ARBA" id="ARBA00022475"/>
    </source>
</evidence>
<evidence type="ECO:0000256" key="6">
    <source>
        <dbReference type="ARBA" id="ARBA00023136"/>
    </source>
</evidence>
<dbReference type="PANTHER" id="PTHR43744">
    <property type="entry name" value="ABC TRANSPORTER PERMEASE PROTEIN MG189-RELATED-RELATED"/>
    <property type="match status" value="1"/>
</dbReference>